<evidence type="ECO:0000259" key="3">
    <source>
        <dbReference type="PROSITE" id="PS50977"/>
    </source>
</evidence>
<feature type="domain" description="HTH tetR-type" evidence="3">
    <location>
        <begin position="2"/>
        <end position="62"/>
    </location>
</feature>
<feature type="DNA-binding region" description="H-T-H motif" evidence="2">
    <location>
        <begin position="25"/>
        <end position="44"/>
    </location>
</feature>
<organism evidence="4 5">
    <name type="scientific">Paenibacillus montaniterrae</name>
    <dbReference type="NCBI Taxonomy" id="429341"/>
    <lineage>
        <taxon>Bacteria</taxon>
        <taxon>Bacillati</taxon>
        <taxon>Bacillota</taxon>
        <taxon>Bacilli</taxon>
        <taxon>Bacillales</taxon>
        <taxon>Paenibacillaceae</taxon>
        <taxon>Paenibacillus</taxon>
    </lineage>
</organism>
<dbReference type="RefSeq" id="WP_213514304.1">
    <property type="nucleotide sequence ID" value="NZ_BOSE01000002.1"/>
</dbReference>
<evidence type="ECO:0000256" key="1">
    <source>
        <dbReference type="ARBA" id="ARBA00023125"/>
    </source>
</evidence>
<dbReference type="InterPro" id="IPR023772">
    <property type="entry name" value="DNA-bd_HTH_TetR-type_CS"/>
</dbReference>
<comment type="caution">
    <text evidence="4">The sequence shown here is derived from an EMBL/GenBank/DDBJ whole genome shotgun (WGS) entry which is preliminary data.</text>
</comment>
<gene>
    <name evidence="4" type="ORF">J40TS1_17040</name>
</gene>
<dbReference type="InterPro" id="IPR050624">
    <property type="entry name" value="HTH-type_Tx_Regulator"/>
</dbReference>
<dbReference type="Proteomes" id="UP000683139">
    <property type="component" value="Unassembled WGS sequence"/>
</dbReference>
<dbReference type="EMBL" id="BOSE01000002">
    <property type="protein sequence ID" value="GIP16062.1"/>
    <property type="molecule type" value="Genomic_DNA"/>
</dbReference>
<dbReference type="InterPro" id="IPR009057">
    <property type="entry name" value="Homeodomain-like_sf"/>
</dbReference>
<proteinExistence type="predicted"/>
<reference evidence="4" key="1">
    <citation type="submission" date="2021-03" db="EMBL/GenBank/DDBJ databases">
        <title>Antimicrobial resistance genes in bacteria isolated from Japanese honey, and their potential for conferring macrolide and lincosamide resistance in the American foulbrood pathogen Paenibacillus larvae.</title>
        <authorList>
            <person name="Okamoto M."/>
            <person name="Kumagai M."/>
            <person name="Kanamori H."/>
            <person name="Takamatsu D."/>
        </authorList>
    </citation>
    <scope>NUCLEOTIDE SEQUENCE</scope>
    <source>
        <strain evidence="4">J40TS1</strain>
    </source>
</reference>
<keyword evidence="5" id="KW-1185">Reference proteome</keyword>
<dbReference type="GO" id="GO:0003677">
    <property type="term" value="F:DNA binding"/>
    <property type="evidence" value="ECO:0007669"/>
    <property type="project" value="UniProtKB-UniRule"/>
</dbReference>
<dbReference type="PRINTS" id="PR00455">
    <property type="entry name" value="HTHTETR"/>
</dbReference>
<name>A0A919YMT6_9BACL</name>
<dbReference type="PANTHER" id="PTHR43479">
    <property type="entry name" value="ACREF/ENVCD OPERON REPRESSOR-RELATED"/>
    <property type="match status" value="1"/>
</dbReference>
<dbReference type="Gene3D" id="1.10.357.10">
    <property type="entry name" value="Tetracycline Repressor, domain 2"/>
    <property type="match status" value="1"/>
</dbReference>
<evidence type="ECO:0000313" key="4">
    <source>
        <dbReference type="EMBL" id="GIP16062.1"/>
    </source>
</evidence>
<keyword evidence="1 2" id="KW-0238">DNA-binding</keyword>
<dbReference type="InterPro" id="IPR001647">
    <property type="entry name" value="HTH_TetR"/>
</dbReference>
<dbReference type="PANTHER" id="PTHR43479:SF11">
    <property type="entry name" value="ACREF_ENVCD OPERON REPRESSOR-RELATED"/>
    <property type="match status" value="1"/>
</dbReference>
<dbReference type="AlphaFoldDB" id="A0A919YMT6"/>
<sequence length="179" mass="20869">MITTKDNLCEVAIAMFRELGYEKVSINMICNKLKVTRGSFYHHFDSKDELLLYWFSAQAEKEIAMDLSLASPKLILEKYNLDYANIINKVGHDFMYHILMAEFELEGKHFYTYFKAEAQSIELINMAIEQEEIHTNLPAKQLLDAFTAAIIGAIVIWKFENGKFDIVRKMMSIFESVYR</sequence>
<dbReference type="PROSITE" id="PS50977">
    <property type="entry name" value="HTH_TETR_2"/>
    <property type="match status" value="1"/>
</dbReference>
<evidence type="ECO:0000256" key="2">
    <source>
        <dbReference type="PROSITE-ProRule" id="PRU00335"/>
    </source>
</evidence>
<dbReference type="SUPFAM" id="SSF48498">
    <property type="entry name" value="Tetracyclin repressor-like, C-terminal domain"/>
    <property type="match status" value="1"/>
</dbReference>
<protein>
    <recommendedName>
        <fullName evidence="3">HTH tetR-type domain-containing protein</fullName>
    </recommendedName>
</protein>
<dbReference type="SUPFAM" id="SSF46689">
    <property type="entry name" value="Homeodomain-like"/>
    <property type="match status" value="1"/>
</dbReference>
<dbReference type="InterPro" id="IPR036271">
    <property type="entry name" value="Tet_transcr_reg_TetR-rel_C_sf"/>
</dbReference>
<evidence type="ECO:0000313" key="5">
    <source>
        <dbReference type="Proteomes" id="UP000683139"/>
    </source>
</evidence>
<dbReference type="PROSITE" id="PS01081">
    <property type="entry name" value="HTH_TETR_1"/>
    <property type="match status" value="1"/>
</dbReference>
<dbReference type="Pfam" id="PF00440">
    <property type="entry name" value="TetR_N"/>
    <property type="match status" value="1"/>
</dbReference>
<accession>A0A919YMT6</accession>